<evidence type="ECO:0000256" key="3">
    <source>
        <dbReference type="ARBA" id="ARBA00004961"/>
    </source>
</evidence>
<sequence length="250" mass="26688">MDLSTARIVRGEDIVAVDQALAEETAAYLLDRVHEAKVVHVALSGGSFADRALPRIIDVANDYGLDWSKVHVWFADERFVPRGTPERNAGQIVTAMRAATGFQAENLHIPAGSDSGLSLDEAANDYADRLNRIIGISNRNRFPSLDLVLLGMGPDGHTASLFPGAAETEVEDRLVVPVRNSPKPPAERISLTFPVLSEAMCCWVYATGASKQEALKLALSGQASRSESPVGHVSAAEEVVVFADAAALGE</sequence>
<evidence type="ECO:0000313" key="9">
    <source>
        <dbReference type="EMBL" id="KAB1644118.1"/>
    </source>
</evidence>
<comment type="caution">
    <text evidence="9">The sequence shown here is derived from an EMBL/GenBank/DDBJ whole genome shotgun (WGS) entry which is preliminary data.</text>
</comment>
<protein>
    <recommendedName>
        <fullName evidence="6 7">6-phosphogluconolactonase</fullName>
        <shortName evidence="7">6PGL</shortName>
        <ecNumber evidence="5 7">3.1.1.31</ecNumber>
    </recommendedName>
</protein>
<evidence type="ECO:0000259" key="8">
    <source>
        <dbReference type="Pfam" id="PF01182"/>
    </source>
</evidence>
<dbReference type="UniPathway" id="UPA00115">
    <property type="reaction ID" value="UER00409"/>
</dbReference>
<dbReference type="GO" id="GO:0017057">
    <property type="term" value="F:6-phosphogluconolactonase activity"/>
    <property type="evidence" value="ECO:0007669"/>
    <property type="project" value="UniProtKB-UniRule"/>
</dbReference>
<dbReference type="PANTHER" id="PTHR11054:SF0">
    <property type="entry name" value="6-PHOSPHOGLUCONOLACTONASE"/>
    <property type="match status" value="1"/>
</dbReference>
<dbReference type="Pfam" id="PF01182">
    <property type="entry name" value="Glucosamine_iso"/>
    <property type="match status" value="1"/>
</dbReference>
<evidence type="ECO:0000256" key="1">
    <source>
        <dbReference type="ARBA" id="ARBA00000832"/>
    </source>
</evidence>
<dbReference type="InterPro" id="IPR039104">
    <property type="entry name" value="6PGL"/>
</dbReference>
<dbReference type="InterPro" id="IPR037171">
    <property type="entry name" value="NagB/RpiA_transferase-like"/>
</dbReference>
<dbReference type="OrthoDB" id="9810967at2"/>
<reference evidence="9 10" key="1">
    <citation type="submission" date="2019-09" db="EMBL/GenBank/DDBJ databases">
        <title>Phylogeny of genus Pseudoclavibacter and closely related genus.</title>
        <authorList>
            <person name="Li Y."/>
        </authorList>
    </citation>
    <scope>NUCLEOTIDE SEQUENCE [LARGE SCALE GENOMIC DNA]</scope>
    <source>
        <strain evidence="9 10">KCTC 13959</strain>
    </source>
</reference>
<evidence type="ECO:0000256" key="2">
    <source>
        <dbReference type="ARBA" id="ARBA00002681"/>
    </source>
</evidence>
<proteinExistence type="inferred from homology"/>
<dbReference type="InterPro" id="IPR005900">
    <property type="entry name" value="6-phosphogluconolactonase_DevB"/>
</dbReference>
<evidence type="ECO:0000256" key="5">
    <source>
        <dbReference type="ARBA" id="ARBA00013198"/>
    </source>
</evidence>
<comment type="similarity">
    <text evidence="4 7">Belongs to the glucosamine/galactosamine-6-phosphate isomerase family. 6-phosphogluconolactonase subfamily.</text>
</comment>
<evidence type="ECO:0000256" key="6">
    <source>
        <dbReference type="ARBA" id="ARBA00020337"/>
    </source>
</evidence>
<dbReference type="SUPFAM" id="SSF100950">
    <property type="entry name" value="NagB/RpiA/CoA transferase-like"/>
    <property type="match status" value="1"/>
</dbReference>
<dbReference type="Gene3D" id="3.40.50.1360">
    <property type="match status" value="1"/>
</dbReference>
<dbReference type="CDD" id="cd01400">
    <property type="entry name" value="6PGL"/>
    <property type="match status" value="1"/>
</dbReference>
<feature type="domain" description="Glucosamine/galactosamine-6-phosphate isomerase" evidence="8">
    <location>
        <begin position="17"/>
        <end position="238"/>
    </location>
</feature>
<dbReference type="GO" id="GO:0006098">
    <property type="term" value="P:pentose-phosphate shunt"/>
    <property type="evidence" value="ECO:0007669"/>
    <property type="project" value="UniProtKB-UniPathway"/>
</dbReference>
<comment type="function">
    <text evidence="2 7">Hydrolysis of 6-phosphogluconolactone to 6-phosphogluconate.</text>
</comment>
<dbReference type="PANTHER" id="PTHR11054">
    <property type="entry name" value="6-PHOSPHOGLUCONOLACTONASE"/>
    <property type="match status" value="1"/>
</dbReference>
<keyword evidence="7 9" id="KW-0378">Hydrolase</keyword>
<dbReference type="Proteomes" id="UP000433493">
    <property type="component" value="Unassembled WGS sequence"/>
</dbReference>
<dbReference type="RefSeq" id="WP_158051621.1">
    <property type="nucleotide sequence ID" value="NZ_WBKB01000002.1"/>
</dbReference>
<evidence type="ECO:0000256" key="4">
    <source>
        <dbReference type="ARBA" id="ARBA00010662"/>
    </source>
</evidence>
<dbReference type="EC" id="3.1.1.31" evidence="5 7"/>
<dbReference type="NCBIfam" id="TIGR01198">
    <property type="entry name" value="pgl"/>
    <property type="match status" value="1"/>
</dbReference>
<comment type="catalytic activity">
    <reaction evidence="1 7">
        <text>6-phospho-D-glucono-1,5-lactone + H2O = 6-phospho-D-gluconate + H(+)</text>
        <dbReference type="Rhea" id="RHEA:12556"/>
        <dbReference type="ChEBI" id="CHEBI:15377"/>
        <dbReference type="ChEBI" id="CHEBI:15378"/>
        <dbReference type="ChEBI" id="CHEBI:57955"/>
        <dbReference type="ChEBI" id="CHEBI:58759"/>
        <dbReference type="EC" id="3.1.1.31"/>
    </reaction>
</comment>
<organism evidence="9 10">
    <name type="scientific">Gulosibacter chungangensis</name>
    <dbReference type="NCBI Taxonomy" id="979746"/>
    <lineage>
        <taxon>Bacteria</taxon>
        <taxon>Bacillati</taxon>
        <taxon>Actinomycetota</taxon>
        <taxon>Actinomycetes</taxon>
        <taxon>Micrococcales</taxon>
        <taxon>Microbacteriaceae</taxon>
        <taxon>Gulosibacter</taxon>
    </lineage>
</organism>
<dbReference type="InterPro" id="IPR006148">
    <property type="entry name" value="Glc/Gal-6P_isomerase"/>
</dbReference>
<dbReference type="EMBL" id="WBKB01000002">
    <property type="protein sequence ID" value="KAB1644118.1"/>
    <property type="molecule type" value="Genomic_DNA"/>
</dbReference>
<evidence type="ECO:0000256" key="7">
    <source>
        <dbReference type="RuleBase" id="RU365095"/>
    </source>
</evidence>
<keyword evidence="10" id="KW-1185">Reference proteome</keyword>
<gene>
    <name evidence="7 9" type="primary">pgl</name>
    <name evidence="9" type="ORF">F8O05_04845</name>
</gene>
<name>A0A7J5BD23_9MICO</name>
<comment type="pathway">
    <text evidence="3 7">Carbohydrate degradation; pentose phosphate pathway; D-ribulose 5-phosphate from D-glucose 6-phosphate (oxidative stage): step 2/3.</text>
</comment>
<evidence type="ECO:0000313" key="10">
    <source>
        <dbReference type="Proteomes" id="UP000433493"/>
    </source>
</evidence>
<dbReference type="GO" id="GO:0005975">
    <property type="term" value="P:carbohydrate metabolic process"/>
    <property type="evidence" value="ECO:0007669"/>
    <property type="project" value="UniProtKB-UniRule"/>
</dbReference>
<accession>A0A7J5BD23</accession>
<dbReference type="AlphaFoldDB" id="A0A7J5BD23"/>